<proteinExistence type="predicted"/>
<organism evidence="2 3">
    <name type="scientific">Microbacterium suwonense</name>
    <dbReference type="NCBI Taxonomy" id="683047"/>
    <lineage>
        <taxon>Bacteria</taxon>
        <taxon>Bacillati</taxon>
        <taxon>Actinomycetota</taxon>
        <taxon>Actinomycetes</taxon>
        <taxon>Micrococcales</taxon>
        <taxon>Microbacteriaceae</taxon>
        <taxon>Microbacterium</taxon>
    </lineage>
</organism>
<accession>A0ABM8FPT3</accession>
<dbReference type="PANTHER" id="PTHR12277">
    <property type="entry name" value="ALPHA/BETA HYDROLASE DOMAIN-CONTAINING PROTEIN"/>
    <property type="match status" value="1"/>
</dbReference>
<sequence length="385" mass="41307">MKRRLAIGGAMVGAAGAALGWTIARKLTTPVGPRRFKLTLRSVEVNGDRQLLLLDRTCDTEAPGTYNLWFERGGWAQLGNEVEDRGQNQVARALVGVSPGLTPRAGDRVSWSGIYYATPADAGLDARDISIVTPVGSAPAWRVDGDLSTWAIHVHGLGSPRAGTLRGVQVATELGLTSLVVSYHNDGEGPTAGRGRSTLGATEVEDIEAAIGYAVRRGAERIVLFGWSMGAAIALQVAHRSDYAPLVVGLVLDSPVLDWVEVIKANCKRAGLPGGAGLLAVPWLTLGTLARLLGLPVRIPLREFDWVTRAEELAVPKLILHGSHDDSVPIRLSSVLAERRKDLVQLEVFDAGHTLAWNSDSQRWKSSVSTWLSEGPLAGIRRPER</sequence>
<dbReference type="Proteomes" id="UP001321543">
    <property type="component" value="Chromosome"/>
</dbReference>
<evidence type="ECO:0000313" key="3">
    <source>
        <dbReference type="Proteomes" id="UP001321543"/>
    </source>
</evidence>
<dbReference type="Gene3D" id="3.40.50.1820">
    <property type="entry name" value="alpha/beta hydrolase"/>
    <property type="match status" value="1"/>
</dbReference>
<gene>
    <name evidence="2" type="ORF">GCM10025863_02400</name>
</gene>
<name>A0ABM8FPT3_9MICO</name>
<dbReference type="SUPFAM" id="SSF53474">
    <property type="entry name" value="alpha/beta-Hydrolases"/>
    <property type="match status" value="1"/>
</dbReference>
<evidence type="ECO:0000259" key="1">
    <source>
        <dbReference type="Pfam" id="PF12697"/>
    </source>
</evidence>
<dbReference type="EMBL" id="AP027728">
    <property type="protein sequence ID" value="BDZ37626.1"/>
    <property type="molecule type" value="Genomic_DNA"/>
</dbReference>
<protein>
    <recommendedName>
        <fullName evidence="1">AB hydrolase-1 domain-containing protein</fullName>
    </recommendedName>
</protein>
<dbReference type="InterPro" id="IPR000073">
    <property type="entry name" value="AB_hydrolase_1"/>
</dbReference>
<evidence type="ECO:0000313" key="2">
    <source>
        <dbReference type="EMBL" id="BDZ37626.1"/>
    </source>
</evidence>
<dbReference type="RefSeq" id="WP_051267424.1">
    <property type="nucleotide sequence ID" value="NZ_AP027728.1"/>
</dbReference>
<feature type="domain" description="AB hydrolase-1" evidence="1">
    <location>
        <begin position="153"/>
        <end position="356"/>
    </location>
</feature>
<dbReference type="InterPro" id="IPR029058">
    <property type="entry name" value="AB_hydrolase_fold"/>
</dbReference>
<dbReference type="PANTHER" id="PTHR12277:SF79">
    <property type="entry name" value="XAA-PRO DIPEPTIDYL-PEPTIDASE-RELATED"/>
    <property type="match status" value="1"/>
</dbReference>
<reference evidence="3" key="1">
    <citation type="journal article" date="2019" name="Int. J. Syst. Evol. Microbiol.">
        <title>The Global Catalogue of Microorganisms (GCM) 10K type strain sequencing project: providing services to taxonomists for standard genome sequencing and annotation.</title>
        <authorList>
            <consortium name="The Broad Institute Genomics Platform"/>
            <consortium name="The Broad Institute Genome Sequencing Center for Infectious Disease"/>
            <person name="Wu L."/>
            <person name="Ma J."/>
        </authorList>
    </citation>
    <scope>NUCLEOTIDE SEQUENCE [LARGE SCALE GENOMIC DNA]</scope>
    <source>
        <strain evidence="3">NBRC 106310</strain>
    </source>
</reference>
<dbReference type="Pfam" id="PF12697">
    <property type="entry name" value="Abhydrolase_6"/>
    <property type="match status" value="1"/>
</dbReference>
<keyword evidence="3" id="KW-1185">Reference proteome</keyword>